<dbReference type="PANTHER" id="PTHR33112">
    <property type="entry name" value="DOMAIN PROTEIN, PUTATIVE-RELATED"/>
    <property type="match status" value="1"/>
</dbReference>
<sequence>MNLLDSDEILQHNNKLTSFVLISPDRVDHEDVDIFVVKAPPVPRLDNINSINSLTRLCDACQKGLNYFGYYFDVLRSKGKEAAEDLPAACLLHTGAKTLQVGEYESCHLCVLLMANLRVKSLDMESVDQSNIEMCWQSDKPTPTRLHFALTHRGHPRSAKNYWNFFKLQIWPASEFDKALFSMSDNSEGMERHPSTASVSTRDNAMQWLKRCQANQDGIHNQCNPISTDWLPTRLLDVASAIHGSTLKLVMPSDSAEAFTSDRRYITLSHCWGKWGASQLPVLTLENMPERLQDGIHMSLLPKTFADAVQIAHWFNVRWLWIDSLCILQNSQDDWRQESVMMYDVYKNALLNISADDSPDAQWGCFRDRDPLSVRPMSIRFSADQKDLRYWLTPDTNAVFESITKSSLAKRGWVFQERQLSRRVLHFTSHELVWECCAKSPYFASETFPGGPPFKSAFNGKPKFQTKTDFDALENGSPEWYTAWAAICKEYSGKIFSHVHDKAVALSGLAQEFEVALPGDTYLAGIWRSTLPQSLLWQSSGSSGPVQKTEHYLAPSWSWLSIDGPISHFPPHHGSGTFSLVNIVDATTTPVLQSQPTASLNDASITMQCFMRSVEIRPDYEKKPWYMLAMGGGKAHKLVIKDEDGTECFCVDNFHSDAFEFSFDVEWDENSQSGPVSVAGEFVPLTMSTPTKDEALCLRGLLVESVHDKKGGDINREGSTYRRIGLLSIHGPHCQRFKYRMVRDMGNDQQGWDRLLKQLGPTHQSWEKLIRDKEEESGDDVTSDDPNENYGVQTDLGSVEEVERLYCLDSEVDRELGGAFERLTLNTITLV</sequence>
<comment type="caution">
    <text evidence="3">The sequence shown here is derived from an EMBL/GenBank/DDBJ whole genome shotgun (WGS) entry which is preliminary data.</text>
</comment>
<dbReference type="Pfam" id="PF06985">
    <property type="entry name" value="HET"/>
    <property type="match status" value="1"/>
</dbReference>
<dbReference type="Proteomes" id="UP001303160">
    <property type="component" value="Unassembled WGS sequence"/>
</dbReference>
<feature type="compositionally biased region" description="Acidic residues" evidence="1">
    <location>
        <begin position="775"/>
        <end position="787"/>
    </location>
</feature>
<name>A0AAN6XR73_9PEZI</name>
<feature type="region of interest" description="Disordered" evidence="1">
    <location>
        <begin position="773"/>
        <end position="794"/>
    </location>
</feature>
<keyword evidence="4" id="KW-1185">Reference proteome</keyword>
<evidence type="ECO:0000259" key="2">
    <source>
        <dbReference type="Pfam" id="PF06985"/>
    </source>
</evidence>
<accession>A0AAN6XR73</accession>
<proteinExistence type="predicted"/>
<dbReference type="EMBL" id="MU863885">
    <property type="protein sequence ID" value="KAK4203930.1"/>
    <property type="molecule type" value="Genomic_DNA"/>
</dbReference>
<dbReference type="PANTHER" id="PTHR33112:SF8">
    <property type="entry name" value="HETEROKARYON INCOMPATIBILITY DOMAIN-CONTAINING PROTEIN"/>
    <property type="match status" value="1"/>
</dbReference>
<dbReference type="InterPro" id="IPR010730">
    <property type="entry name" value="HET"/>
</dbReference>
<organism evidence="3 4">
    <name type="scientific">Triangularia verruculosa</name>
    <dbReference type="NCBI Taxonomy" id="2587418"/>
    <lineage>
        <taxon>Eukaryota</taxon>
        <taxon>Fungi</taxon>
        <taxon>Dikarya</taxon>
        <taxon>Ascomycota</taxon>
        <taxon>Pezizomycotina</taxon>
        <taxon>Sordariomycetes</taxon>
        <taxon>Sordariomycetidae</taxon>
        <taxon>Sordariales</taxon>
        <taxon>Podosporaceae</taxon>
        <taxon>Triangularia</taxon>
    </lineage>
</organism>
<gene>
    <name evidence="3" type="ORF">QBC40DRAFT_337192</name>
</gene>
<feature type="domain" description="Heterokaryon incompatibility" evidence="2">
    <location>
        <begin position="265"/>
        <end position="417"/>
    </location>
</feature>
<reference evidence="3" key="1">
    <citation type="journal article" date="2023" name="Mol. Phylogenet. Evol.">
        <title>Genome-scale phylogeny and comparative genomics of the fungal order Sordariales.</title>
        <authorList>
            <person name="Hensen N."/>
            <person name="Bonometti L."/>
            <person name="Westerberg I."/>
            <person name="Brannstrom I.O."/>
            <person name="Guillou S."/>
            <person name="Cros-Aarteil S."/>
            <person name="Calhoun S."/>
            <person name="Haridas S."/>
            <person name="Kuo A."/>
            <person name="Mondo S."/>
            <person name="Pangilinan J."/>
            <person name="Riley R."/>
            <person name="LaButti K."/>
            <person name="Andreopoulos B."/>
            <person name="Lipzen A."/>
            <person name="Chen C."/>
            <person name="Yan M."/>
            <person name="Daum C."/>
            <person name="Ng V."/>
            <person name="Clum A."/>
            <person name="Steindorff A."/>
            <person name="Ohm R.A."/>
            <person name="Martin F."/>
            <person name="Silar P."/>
            <person name="Natvig D.O."/>
            <person name="Lalanne C."/>
            <person name="Gautier V."/>
            <person name="Ament-Velasquez S.L."/>
            <person name="Kruys A."/>
            <person name="Hutchinson M.I."/>
            <person name="Powell A.J."/>
            <person name="Barry K."/>
            <person name="Miller A.N."/>
            <person name="Grigoriev I.V."/>
            <person name="Debuchy R."/>
            <person name="Gladieux P."/>
            <person name="Hiltunen Thoren M."/>
            <person name="Johannesson H."/>
        </authorList>
    </citation>
    <scope>NUCLEOTIDE SEQUENCE</scope>
    <source>
        <strain evidence="3">CBS 315.58</strain>
    </source>
</reference>
<protein>
    <submittedName>
        <fullName evidence="3">Heterokaryon incompatibility protein-domain-containing protein</fullName>
    </submittedName>
</protein>
<evidence type="ECO:0000313" key="3">
    <source>
        <dbReference type="EMBL" id="KAK4203930.1"/>
    </source>
</evidence>
<evidence type="ECO:0000256" key="1">
    <source>
        <dbReference type="SAM" id="MobiDB-lite"/>
    </source>
</evidence>
<reference evidence="3" key="2">
    <citation type="submission" date="2023-05" db="EMBL/GenBank/DDBJ databases">
        <authorList>
            <consortium name="Lawrence Berkeley National Laboratory"/>
            <person name="Steindorff A."/>
            <person name="Hensen N."/>
            <person name="Bonometti L."/>
            <person name="Westerberg I."/>
            <person name="Brannstrom I.O."/>
            <person name="Guillou S."/>
            <person name="Cros-Aarteil S."/>
            <person name="Calhoun S."/>
            <person name="Haridas S."/>
            <person name="Kuo A."/>
            <person name="Mondo S."/>
            <person name="Pangilinan J."/>
            <person name="Riley R."/>
            <person name="Labutti K."/>
            <person name="Andreopoulos B."/>
            <person name="Lipzen A."/>
            <person name="Chen C."/>
            <person name="Yanf M."/>
            <person name="Daum C."/>
            <person name="Ng V."/>
            <person name="Clum A."/>
            <person name="Ohm R."/>
            <person name="Martin F."/>
            <person name="Silar P."/>
            <person name="Natvig D."/>
            <person name="Lalanne C."/>
            <person name="Gautier V."/>
            <person name="Ament-Velasquez S.L."/>
            <person name="Kruys A."/>
            <person name="Hutchinson M.I."/>
            <person name="Powell A.J."/>
            <person name="Barry K."/>
            <person name="Miller A.N."/>
            <person name="Grigoriev I.V."/>
            <person name="Debuchy R."/>
            <person name="Gladieux P."/>
            <person name="Thoren M.H."/>
            <person name="Johannesson H."/>
        </authorList>
    </citation>
    <scope>NUCLEOTIDE SEQUENCE</scope>
    <source>
        <strain evidence="3">CBS 315.58</strain>
    </source>
</reference>
<dbReference type="AlphaFoldDB" id="A0AAN6XR73"/>
<evidence type="ECO:0000313" key="4">
    <source>
        <dbReference type="Proteomes" id="UP001303160"/>
    </source>
</evidence>